<organism evidence="3 4">
    <name type="scientific">Trichomonascus ciferrii</name>
    <dbReference type="NCBI Taxonomy" id="44093"/>
    <lineage>
        <taxon>Eukaryota</taxon>
        <taxon>Fungi</taxon>
        <taxon>Dikarya</taxon>
        <taxon>Ascomycota</taxon>
        <taxon>Saccharomycotina</taxon>
        <taxon>Dipodascomycetes</taxon>
        <taxon>Dipodascales</taxon>
        <taxon>Trichomonascaceae</taxon>
        <taxon>Trichomonascus</taxon>
        <taxon>Trichomonascus ciferrii complex</taxon>
    </lineage>
</organism>
<evidence type="ECO:0000256" key="1">
    <source>
        <dbReference type="SAM" id="Coils"/>
    </source>
</evidence>
<name>A0A642VE98_9ASCO</name>
<accession>A0A642VE98</accession>
<gene>
    <name evidence="3" type="ORF">TRICI_000143</name>
</gene>
<evidence type="ECO:0000256" key="2">
    <source>
        <dbReference type="SAM" id="MobiDB-lite"/>
    </source>
</evidence>
<dbReference type="AlphaFoldDB" id="A0A642VE98"/>
<keyword evidence="1" id="KW-0175">Coiled coil</keyword>
<reference evidence="3" key="1">
    <citation type="journal article" date="2019" name="G3 (Bethesda)">
        <title>Genome Assemblies of Two Rare Opportunistic Yeast Pathogens: Diutina rugosa (syn. Candida rugosa) and Trichomonascus ciferrii (syn. Candida ciferrii).</title>
        <authorList>
            <person name="Mixao V."/>
            <person name="Saus E."/>
            <person name="Hansen A.P."/>
            <person name="Lass-Florl C."/>
            <person name="Gabaldon T."/>
        </authorList>
    </citation>
    <scope>NUCLEOTIDE SEQUENCE</scope>
    <source>
        <strain evidence="3">CBS 4856</strain>
    </source>
</reference>
<sequence length="389" mass="43553">MNSVPRSMPRKQRKPITESELDSIFDFLESSGGFFKFYFGYAQAPVAEKVVQHMKSLDPSYDRQALVVRNKLVAYKKRFQEVREKFEGDADLGEKQLSDGQKKQMEYDLPGYFRFKELLSKAEKEWASESGEHPITPDKTTTDSAECTSHSILNVGAAGSGTPRSTSTPNSQPQNTATPDSSQAHRSQSQDEQSGGESGTQAQSGGQGRPTGESSQLEGNGAHVTGTSTPNESHAACVNSGEDRLHLSMSMAQTRRQPTKRTLDQADSDRAHKRKAEERDFRQRKLEYEMERDYRNRLLAIQEREVRAKEKEAAAREKEAAAKAKEVEAKVAFLKGSSRRREIMDLCLQKTKEALSETPLSFFDAKRWLEVYSALNQNLPDMANTANLA</sequence>
<feature type="coiled-coil region" evidence="1">
    <location>
        <begin position="299"/>
        <end position="328"/>
    </location>
</feature>
<dbReference type="VEuPathDB" id="FungiDB:TRICI_000143"/>
<feature type="compositionally biased region" description="Basic and acidic residues" evidence="2">
    <location>
        <begin position="125"/>
        <end position="136"/>
    </location>
</feature>
<feature type="compositionally biased region" description="Polar residues" evidence="2">
    <location>
        <begin position="162"/>
        <end position="186"/>
    </location>
</feature>
<feature type="region of interest" description="Disordered" evidence="2">
    <location>
        <begin position="251"/>
        <end position="278"/>
    </location>
</feature>
<feature type="compositionally biased region" description="Basic and acidic residues" evidence="2">
    <location>
        <begin position="261"/>
        <end position="278"/>
    </location>
</feature>
<feature type="compositionally biased region" description="Low complexity" evidence="2">
    <location>
        <begin position="190"/>
        <end position="201"/>
    </location>
</feature>
<protein>
    <submittedName>
        <fullName evidence="3">Uncharacterized protein</fullName>
    </submittedName>
</protein>
<evidence type="ECO:0000313" key="4">
    <source>
        <dbReference type="Proteomes" id="UP000761534"/>
    </source>
</evidence>
<comment type="caution">
    <text evidence="3">The sequence shown here is derived from an EMBL/GenBank/DDBJ whole genome shotgun (WGS) entry which is preliminary data.</text>
</comment>
<dbReference type="Proteomes" id="UP000761534">
    <property type="component" value="Unassembled WGS sequence"/>
</dbReference>
<keyword evidence="4" id="KW-1185">Reference proteome</keyword>
<feature type="compositionally biased region" description="Polar residues" evidence="2">
    <location>
        <begin position="138"/>
        <end position="152"/>
    </location>
</feature>
<dbReference type="EMBL" id="SWFS01000014">
    <property type="protein sequence ID" value="KAA8917704.1"/>
    <property type="molecule type" value="Genomic_DNA"/>
</dbReference>
<feature type="region of interest" description="Disordered" evidence="2">
    <location>
        <begin position="125"/>
        <end position="236"/>
    </location>
</feature>
<proteinExistence type="predicted"/>
<evidence type="ECO:0000313" key="3">
    <source>
        <dbReference type="EMBL" id="KAA8917704.1"/>
    </source>
</evidence>